<gene>
    <name evidence="1" type="ORF">UY40_C0013G0008</name>
</gene>
<dbReference type="STRING" id="1618342.UY40_C0013G0008"/>
<reference evidence="1 2" key="1">
    <citation type="journal article" date="2015" name="Nature">
        <title>rRNA introns, odd ribosomes, and small enigmatic genomes across a large radiation of phyla.</title>
        <authorList>
            <person name="Brown C.T."/>
            <person name="Hug L.A."/>
            <person name="Thomas B.C."/>
            <person name="Sharon I."/>
            <person name="Castelle C.J."/>
            <person name="Singh A."/>
            <person name="Wilkins M.J."/>
            <person name="Williams K.H."/>
            <person name="Banfield J.F."/>
        </authorList>
    </citation>
    <scope>NUCLEOTIDE SEQUENCE [LARGE SCALE GENOMIC DNA]</scope>
</reference>
<accession>A0A0G1VHB4</accession>
<evidence type="ECO:0000313" key="2">
    <source>
        <dbReference type="Proteomes" id="UP000034119"/>
    </source>
</evidence>
<dbReference type="AlphaFoldDB" id="A0A0G1VHB4"/>
<protein>
    <submittedName>
        <fullName evidence="1">Uncharacterized protein</fullName>
    </submittedName>
</protein>
<dbReference type="Proteomes" id="UP000034119">
    <property type="component" value="Unassembled WGS sequence"/>
</dbReference>
<proteinExistence type="predicted"/>
<sequence>MALGTPVQLTTGATSTIATTYTDVTASITPTANALILVDIWASSNAGGTTTVVSVTGCGLTWVQDSTTAVSGGKRLRRWRSMGASPTTGPLSVTFSADQKQFIWHVVEISGCDTSGTNGSGAFAQASVTPTPTSATSIDATISPTAANNAIVGVFEDDSGTTMNPDTGYTNLTKQTGLNQSFVQYDLTPSGEPQTTCGASSSGSGLKFCIASEIKAAATGIPAGVLAAILDDEGD</sequence>
<evidence type="ECO:0000313" key="1">
    <source>
        <dbReference type="EMBL" id="KKW05630.1"/>
    </source>
</evidence>
<dbReference type="EMBL" id="LCPW01000013">
    <property type="protein sequence ID" value="KKW05630.1"/>
    <property type="molecule type" value="Genomic_DNA"/>
</dbReference>
<organism evidence="1 2">
    <name type="scientific">candidate division CPR1 bacterium GW2011_GWC1_49_13</name>
    <dbReference type="NCBI Taxonomy" id="1618342"/>
    <lineage>
        <taxon>Bacteria</taxon>
        <taxon>candidate division CPR1</taxon>
    </lineage>
</organism>
<name>A0A0G1VHB4_9BACT</name>
<comment type="caution">
    <text evidence="1">The sequence shown here is derived from an EMBL/GenBank/DDBJ whole genome shotgun (WGS) entry which is preliminary data.</text>
</comment>